<feature type="transmembrane region" description="Helical" evidence="1">
    <location>
        <begin position="291"/>
        <end position="310"/>
    </location>
</feature>
<dbReference type="GO" id="GO:0005886">
    <property type="term" value="C:plasma membrane"/>
    <property type="evidence" value="ECO:0007669"/>
    <property type="project" value="TreeGrafter"/>
</dbReference>
<dbReference type="Pfam" id="PF04657">
    <property type="entry name" value="DMT_YdcZ"/>
    <property type="match status" value="2"/>
</dbReference>
<name>A0A6N7YX34_9PSEU</name>
<feature type="transmembrane region" description="Helical" evidence="1">
    <location>
        <begin position="240"/>
        <end position="259"/>
    </location>
</feature>
<evidence type="ECO:0000256" key="1">
    <source>
        <dbReference type="SAM" id="Phobius"/>
    </source>
</evidence>
<accession>A0A6N7YX34</accession>
<feature type="transmembrane region" description="Helical" evidence="1">
    <location>
        <begin position="45"/>
        <end position="68"/>
    </location>
</feature>
<dbReference type="OrthoDB" id="6463253at2"/>
<feature type="transmembrane region" description="Helical" evidence="1">
    <location>
        <begin position="141"/>
        <end position="162"/>
    </location>
</feature>
<dbReference type="PROSITE" id="PS51257">
    <property type="entry name" value="PROKAR_LIPOPROTEIN"/>
    <property type="match status" value="1"/>
</dbReference>
<keyword evidence="1" id="KW-0472">Membrane</keyword>
<reference evidence="2 3" key="1">
    <citation type="submission" date="2019-11" db="EMBL/GenBank/DDBJ databases">
        <title>Draft genome of Amycolatopsis RM579.</title>
        <authorList>
            <person name="Duangmal K."/>
            <person name="Mingma R."/>
        </authorList>
    </citation>
    <scope>NUCLEOTIDE SEQUENCE [LARGE SCALE GENOMIC DNA]</scope>
    <source>
        <strain evidence="2 3">RM579</strain>
    </source>
</reference>
<proteinExistence type="predicted"/>
<organism evidence="2 3">
    <name type="scientific">Amycolatopsis pithecellobii</name>
    <dbReference type="NCBI Taxonomy" id="664692"/>
    <lineage>
        <taxon>Bacteria</taxon>
        <taxon>Bacillati</taxon>
        <taxon>Actinomycetota</taxon>
        <taxon>Actinomycetes</taxon>
        <taxon>Pseudonocardiales</taxon>
        <taxon>Pseudonocardiaceae</taxon>
        <taxon>Amycolatopsis</taxon>
    </lineage>
</organism>
<dbReference type="AlphaFoldDB" id="A0A6N7YX34"/>
<dbReference type="PANTHER" id="PTHR34821:SF2">
    <property type="entry name" value="INNER MEMBRANE PROTEIN YDCZ"/>
    <property type="match status" value="1"/>
</dbReference>
<dbReference type="EMBL" id="WMBA01000003">
    <property type="protein sequence ID" value="MTD52899.1"/>
    <property type="molecule type" value="Genomic_DNA"/>
</dbReference>
<evidence type="ECO:0000313" key="3">
    <source>
        <dbReference type="Proteomes" id="UP000440096"/>
    </source>
</evidence>
<feature type="transmembrane region" description="Helical" evidence="1">
    <location>
        <begin position="208"/>
        <end position="228"/>
    </location>
</feature>
<keyword evidence="1" id="KW-0812">Transmembrane</keyword>
<dbReference type="InterPro" id="IPR006750">
    <property type="entry name" value="YdcZ"/>
</dbReference>
<gene>
    <name evidence="2" type="ORF">GKO32_02760</name>
</gene>
<feature type="transmembrane region" description="Helical" evidence="1">
    <location>
        <begin position="169"/>
        <end position="188"/>
    </location>
</feature>
<feature type="transmembrane region" description="Helical" evidence="1">
    <location>
        <begin position="89"/>
        <end position="121"/>
    </location>
</feature>
<dbReference type="RefSeq" id="WP_154755162.1">
    <property type="nucleotide sequence ID" value="NZ_WMBA01000003.1"/>
</dbReference>
<dbReference type="PANTHER" id="PTHR34821">
    <property type="entry name" value="INNER MEMBRANE PROTEIN YDCZ"/>
    <property type="match status" value="1"/>
</dbReference>
<comment type="caution">
    <text evidence="2">The sequence shown here is derived from an EMBL/GenBank/DDBJ whole genome shotgun (WGS) entry which is preliminary data.</text>
</comment>
<keyword evidence="3" id="KW-1185">Reference proteome</keyword>
<evidence type="ECO:0000313" key="2">
    <source>
        <dbReference type="EMBL" id="MTD52899.1"/>
    </source>
</evidence>
<protein>
    <submittedName>
        <fullName evidence="2">EamA-like transporter family protein</fullName>
    </submittedName>
</protein>
<sequence length="338" mass="34764">MRRSSLRRTSSVPLMVLGGALVACQSQINSRLAHGLGSGLRSGALAAVISFGSGLVLLSIIVTLSPAGRRGARQLREGLRTHRLRPVELVGGLCGAFFAACQGITVGTIGVALFIVAFTAGQAGTSLAVDYLGISPHGKQAITTPRVVAAAFAVVAVFLTAAERLASDASLLAAFFTALALVAGSLSALQQALNGRVAAAGGPLATTWNNFVVGCTALAGFLAVSFIVHGRIDGLPHTWWLYLGGLCGMTFIWLASWTVRIHGVLVLGLCTIAGQVITAELIDVLGSDSHVGVLGVVGGALTIVGVVIALRLRPPDKPIEFTTERSIGLDVLDRTSGR</sequence>
<dbReference type="Proteomes" id="UP000440096">
    <property type="component" value="Unassembled WGS sequence"/>
</dbReference>
<keyword evidence="1" id="KW-1133">Transmembrane helix</keyword>